<organism evidence="10 12">
    <name type="scientific">Cercospora beticola</name>
    <name type="common">Sugarbeet leaf spot fungus</name>
    <dbReference type="NCBI Taxonomy" id="122368"/>
    <lineage>
        <taxon>Eukaryota</taxon>
        <taxon>Fungi</taxon>
        <taxon>Dikarya</taxon>
        <taxon>Ascomycota</taxon>
        <taxon>Pezizomycotina</taxon>
        <taxon>Dothideomycetes</taxon>
        <taxon>Dothideomycetidae</taxon>
        <taxon>Mycosphaerellales</taxon>
        <taxon>Mycosphaerellaceae</taxon>
        <taxon>Cercospora</taxon>
    </lineage>
</organism>
<dbReference type="InterPro" id="IPR051334">
    <property type="entry name" value="SRPK"/>
</dbReference>
<gene>
    <name evidence="10" type="ORF">CB0940_08782</name>
    <name evidence="11" type="ORF">RHO25_010019</name>
</gene>
<dbReference type="EC" id="2.7.11.1" evidence="1"/>
<dbReference type="AlphaFoldDB" id="A0A2G5HQH1"/>
<name>A0A2G5HQH1_CERBT</name>
<accession>A0A2G5HQH1</accession>
<evidence type="ECO:0000313" key="12">
    <source>
        <dbReference type="Proteomes" id="UP000230605"/>
    </source>
</evidence>
<evidence type="ECO:0000313" key="13">
    <source>
        <dbReference type="Proteomes" id="UP001302367"/>
    </source>
</evidence>
<sequence length="457" mass="52176">MMRHFLRSGRLAFGSAQSSQYVRAMGSKARGATANAPVLLPEDRLIEEERAPGYRAEQFLQVHPGDVLNGKYEVLTKLGYGRYSTVWLTKDRSRWFWQKPAYATVKVQTAALATKEYEKRQNEVEQRLTRSPAHDGHGFVRRATHNFTAEGVAGQKHLCQVFEPMREPISFWQSRFPDGKVPAPLLKVYVRFILHGLDYLHSECEVVHTDLTPPNIMMSFEDNSVLPEYVKNLGRKPVAQKVVGDRTIYQSQVEFGLLKDIWSCPQIHDIGHAEVMEPGLGFRHPSQPNLYRAPEVMLGVVWDYKVDIWNLGVLIWELLEGTDLFAHTRDARGKYSTRCHLANMIAFLGPPPPSLLQVERRCRDIPLPYGVTDDDGETHRTFVGLYHGPFFLEDDSFAFPDLLPPNLSLEGSITALDGEDKLAFIDFMKQMLCWDAEDRKTAKELLTHPWLVNEPEQ</sequence>
<dbReference type="Proteomes" id="UP000230605">
    <property type="component" value="Chromosome 6"/>
</dbReference>
<dbReference type="Pfam" id="PF00069">
    <property type="entry name" value="Pkinase"/>
    <property type="match status" value="2"/>
</dbReference>
<feature type="domain" description="Protein kinase" evidence="9">
    <location>
        <begin position="72"/>
        <end position="451"/>
    </location>
</feature>
<reference evidence="11 13" key="2">
    <citation type="submission" date="2023-09" db="EMBL/GenBank/DDBJ databases">
        <title>Complete-Gapless Cercospora beticola genome.</title>
        <authorList>
            <person name="Wyatt N.A."/>
            <person name="Spanner R.E."/>
            <person name="Bolton M.D."/>
        </authorList>
    </citation>
    <scope>NUCLEOTIDE SEQUENCE [LARGE SCALE GENOMIC DNA]</scope>
    <source>
        <strain evidence="11">Cb09-40</strain>
    </source>
</reference>
<protein>
    <recommendedName>
        <fullName evidence="1">non-specific serine/threonine protein kinase</fullName>
        <ecNumber evidence="1">2.7.11.1</ecNumber>
    </recommendedName>
</protein>
<dbReference type="GO" id="GO:0005634">
    <property type="term" value="C:nucleus"/>
    <property type="evidence" value="ECO:0007669"/>
    <property type="project" value="TreeGrafter"/>
</dbReference>
<dbReference type="EMBL" id="LKMD01000104">
    <property type="protein sequence ID" value="PIA94775.1"/>
    <property type="molecule type" value="Genomic_DNA"/>
</dbReference>
<dbReference type="SMART" id="SM00220">
    <property type="entry name" value="S_TKc"/>
    <property type="match status" value="1"/>
</dbReference>
<evidence type="ECO:0000256" key="8">
    <source>
        <dbReference type="ARBA" id="ARBA00048679"/>
    </source>
</evidence>
<comment type="catalytic activity">
    <reaction evidence="8">
        <text>L-seryl-[protein] + ATP = O-phospho-L-seryl-[protein] + ADP + H(+)</text>
        <dbReference type="Rhea" id="RHEA:17989"/>
        <dbReference type="Rhea" id="RHEA-COMP:9863"/>
        <dbReference type="Rhea" id="RHEA-COMP:11604"/>
        <dbReference type="ChEBI" id="CHEBI:15378"/>
        <dbReference type="ChEBI" id="CHEBI:29999"/>
        <dbReference type="ChEBI" id="CHEBI:30616"/>
        <dbReference type="ChEBI" id="CHEBI:83421"/>
        <dbReference type="ChEBI" id="CHEBI:456216"/>
        <dbReference type="EC" id="2.7.11.1"/>
    </reaction>
</comment>
<evidence type="ECO:0000313" key="10">
    <source>
        <dbReference type="EMBL" id="PIA94775.1"/>
    </source>
</evidence>
<dbReference type="PANTHER" id="PTHR47634">
    <property type="entry name" value="PROTEIN KINASE DOMAIN-CONTAINING PROTEIN-RELATED"/>
    <property type="match status" value="1"/>
</dbReference>
<dbReference type="Gene3D" id="3.30.200.20">
    <property type="entry name" value="Phosphorylase Kinase, domain 1"/>
    <property type="match status" value="1"/>
</dbReference>
<dbReference type="Gene3D" id="1.10.510.10">
    <property type="entry name" value="Transferase(Phosphotransferase) domain 1"/>
    <property type="match status" value="1"/>
</dbReference>
<evidence type="ECO:0000313" key="11">
    <source>
        <dbReference type="EMBL" id="WPB05367.1"/>
    </source>
</evidence>
<dbReference type="OrthoDB" id="5979581at2759"/>
<evidence type="ECO:0000259" key="9">
    <source>
        <dbReference type="PROSITE" id="PS50011"/>
    </source>
</evidence>
<dbReference type="InterPro" id="IPR000719">
    <property type="entry name" value="Prot_kinase_dom"/>
</dbReference>
<dbReference type="EMBL" id="CP134189">
    <property type="protein sequence ID" value="WPB05367.1"/>
    <property type="molecule type" value="Genomic_DNA"/>
</dbReference>
<evidence type="ECO:0000256" key="1">
    <source>
        <dbReference type="ARBA" id="ARBA00012513"/>
    </source>
</evidence>
<keyword evidence="4" id="KW-0547">Nucleotide-binding</keyword>
<evidence type="ECO:0000256" key="2">
    <source>
        <dbReference type="ARBA" id="ARBA00022527"/>
    </source>
</evidence>
<keyword evidence="5 10" id="KW-0418">Kinase</keyword>
<reference evidence="10 12" key="1">
    <citation type="submission" date="2015-10" db="EMBL/GenBank/DDBJ databases">
        <title>The cercosporin biosynthetic gene cluster was horizontally transferred to several fungal lineages and shown to be expanded in Cercospora beticola based on microsynteny with recipient genomes.</title>
        <authorList>
            <person name="De Jonge R."/>
            <person name="Ebert M.K."/>
            <person name="Suttle J.C."/>
            <person name="Jurick Ii W.M."/>
            <person name="Secor G.A."/>
            <person name="Thomma B.P."/>
            <person name="Van De Peer Y."/>
            <person name="Bolton M.D."/>
        </authorList>
    </citation>
    <scope>NUCLEOTIDE SEQUENCE [LARGE SCALE GENOMIC DNA]</scope>
    <source>
        <strain evidence="10 12">09-40</strain>
    </source>
</reference>
<dbReference type="GO" id="GO:0005524">
    <property type="term" value="F:ATP binding"/>
    <property type="evidence" value="ECO:0007669"/>
    <property type="project" value="UniProtKB-KW"/>
</dbReference>
<keyword evidence="6" id="KW-0067">ATP-binding</keyword>
<evidence type="ECO:0000256" key="4">
    <source>
        <dbReference type="ARBA" id="ARBA00022741"/>
    </source>
</evidence>
<dbReference type="SUPFAM" id="SSF56112">
    <property type="entry name" value="Protein kinase-like (PK-like)"/>
    <property type="match status" value="1"/>
</dbReference>
<evidence type="ECO:0000256" key="7">
    <source>
        <dbReference type="ARBA" id="ARBA00047899"/>
    </source>
</evidence>
<dbReference type="GO" id="GO:0004674">
    <property type="term" value="F:protein serine/threonine kinase activity"/>
    <property type="evidence" value="ECO:0007669"/>
    <property type="project" value="UniProtKB-KW"/>
</dbReference>
<dbReference type="GO" id="GO:0000245">
    <property type="term" value="P:spliceosomal complex assembly"/>
    <property type="evidence" value="ECO:0007669"/>
    <property type="project" value="TreeGrafter"/>
</dbReference>
<dbReference type="GO" id="GO:0005737">
    <property type="term" value="C:cytoplasm"/>
    <property type="evidence" value="ECO:0007669"/>
    <property type="project" value="TreeGrafter"/>
</dbReference>
<evidence type="ECO:0000256" key="3">
    <source>
        <dbReference type="ARBA" id="ARBA00022679"/>
    </source>
</evidence>
<dbReference type="GO" id="GO:0050684">
    <property type="term" value="P:regulation of mRNA processing"/>
    <property type="evidence" value="ECO:0007669"/>
    <property type="project" value="TreeGrafter"/>
</dbReference>
<dbReference type="PROSITE" id="PS50011">
    <property type="entry name" value="PROTEIN_KINASE_DOM"/>
    <property type="match status" value="1"/>
</dbReference>
<dbReference type="Proteomes" id="UP001302367">
    <property type="component" value="Chromosome 6"/>
</dbReference>
<dbReference type="PANTHER" id="PTHR47634:SF9">
    <property type="entry name" value="PROTEIN KINASE DOMAIN-CONTAINING PROTEIN-RELATED"/>
    <property type="match status" value="1"/>
</dbReference>
<comment type="catalytic activity">
    <reaction evidence="7">
        <text>L-threonyl-[protein] + ATP = O-phospho-L-threonyl-[protein] + ADP + H(+)</text>
        <dbReference type="Rhea" id="RHEA:46608"/>
        <dbReference type="Rhea" id="RHEA-COMP:11060"/>
        <dbReference type="Rhea" id="RHEA-COMP:11605"/>
        <dbReference type="ChEBI" id="CHEBI:15378"/>
        <dbReference type="ChEBI" id="CHEBI:30013"/>
        <dbReference type="ChEBI" id="CHEBI:30616"/>
        <dbReference type="ChEBI" id="CHEBI:61977"/>
        <dbReference type="ChEBI" id="CHEBI:456216"/>
        <dbReference type="EC" id="2.7.11.1"/>
    </reaction>
</comment>
<keyword evidence="13" id="KW-1185">Reference proteome</keyword>
<dbReference type="InterPro" id="IPR011009">
    <property type="entry name" value="Kinase-like_dom_sf"/>
</dbReference>
<evidence type="ECO:0000256" key="6">
    <source>
        <dbReference type="ARBA" id="ARBA00022840"/>
    </source>
</evidence>
<keyword evidence="2" id="KW-0723">Serine/threonine-protein kinase</keyword>
<keyword evidence="3" id="KW-0808">Transferase</keyword>
<evidence type="ECO:0000256" key="5">
    <source>
        <dbReference type="ARBA" id="ARBA00022777"/>
    </source>
</evidence>
<proteinExistence type="predicted"/>